<dbReference type="EMBL" id="BGZK01000684">
    <property type="protein sequence ID" value="GBP56083.1"/>
    <property type="molecule type" value="Genomic_DNA"/>
</dbReference>
<evidence type="ECO:0000313" key="2">
    <source>
        <dbReference type="Proteomes" id="UP000299102"/>
    </source>
</evidence>
<organism evidence="1 2">
    <name type="scientific">Eumeta variegata</name>
    <name type="common">Bagworm moth</name>
    <name type="synonym">Eumeta japonica</name>
    <dbReference type="NCBI Taxonomy" id="151549"/>
    <lineage>
        <taxon>Eukaryota</taxon>
        <taxon>Metazoa</taxon>
        <taxon>Ecdysozoa</taxon>
        <taxon>Arthropoda</taxon>
        <taxon>Hexapoda</taxon>
        <taxon>Insecta</taxon>
        <taxon>Pterygota</taxon>
        <taxon>Neoptera</taxon>
        <taxon>Endopterygota</taxon>
        <taxon>Lepidoptera</taxon>
        <taxon>Glossata</taxon>
        <taxon>Ditrysia</taxon>
        <taxon>Tineoidea</taxon>
        <taxon>Psychidae</taxon>
        <taxon>Oiketicinae</taxon>
        <taxon>Eumeta</taxon>
    </lineage>
</organism>
<comment type="caution">
    <text evidence="1">The sequence shown here is derived from an EMBL/GenBank/DDBJ whole genome shotgun (WGS) entry which is preliminary data.</text>
</comment>
<sequence>MKGGRGFSCMLFCDWLFTEIADRAAFEIRTEAGTLFEHAPIGMFNTCSENRFALFVSDLGVEINHRFNAAGARAAACQEGRLEHALLMTDAIE</sequence>
<dbReference type="AlphaFoldDB" id="A0A4C1WYS3"/>
<reference evidence="1 2" key="1">
    <citation type="journal article" date="2019" name="Commun. Biol.">
        <title>The bagworm genome reveals a unique fibroin gene that provides high tensile strength.</title>
        <authorList>
            <person name="Kono N."/>
            <person name="Nakamura H."/>
            <person name="Ohtoshi R."/>
            <person name="Tomita M."/>
            <person name="Numata K."/>
            <person name="Arakawa K."/>
        </authorList>
    </citation>
    <scope>NUCLEOTIDE SEQUENCE [LARGE SCALE GENOMIC DNA]</scope>
</reference>
<accession>A0A4C1WYS3</accession>
<evidence type="ECO:0000313" key="1">
    <source>
        <dbReference type="EMBL" id="GBP56083.1"/>
    </source>
</evidence>
<proteinExistence type="predicted"/>
<dbReference type="Proteomes" id="UP000299102">
    <property type="component" value="Unassembled WGS sequence"/>
</dbReference>
<gene>
    <name evidence="1" type="ORF">EVAR_43846_1</name>
</gene>
<protein>
    <submittedName>
        <fullName evidence="1">Uncharacterized protein</fullName>
    </submittedName>
</protein>
<keyword evidence="2" id="KW-1185">Reference proteome</keyword>
<name>A0A4C1WYS3_EUMVA</name>